<dbReference type="AlphaFoldDB" id="A0A292Q2K4"/>
<proteinExistence type="predicted"/>
<dbReference type="Proteomes" id="UP001412239">
    <property type="component" value="Unassembled WGS sequence"/>
</dbReference>
<evidence type="ECO:0000313" key="2">
    <source>
        <dbReference type="Proteomes" id="UP001412239"/>
    </source>
</evidence>
<reference evidence="1" key="1">
    <citation type="submission" date="2015-10" db="EMBL/GenBank/DDBJ databases">
        <authorList>
            <person name="Regsiter A."/>
            <person name="william w."/>
        </authorList>
    </citation>
    <scope>NUCLEOTIDE SEQUENCE</scope>
    <source>
        <strain evidence="1">Montdore</strain>
    </source>
</reference>
<protein>
    <submittedName>
        <fullName evidence="1">Uncharacterized protein</fullName>
    </submittedName>
</protein>
<dbReference type="EMBL" id="LN890974">
    <property type="protein sequence ID" value="CUS13301.1"/>
    <property type="molecule type" value="Genomic_DNA"/>
</dbReference>
<keyword evidence="2" id="KW-1185">Reference proteome</keyword>
<organism evidence="1 2">
    <name type="scientific">Tuber aestivum</name>
    <name type="common">summer truffle</name>
    <dbReference type="NCBI Taxonomy" id="59557"/>
    <lineage>
        <taxon>Eukaryota</taxon>
        <taxon>Fungi</taxon>
        <taxon>Dikarya</taxon>
        <taxon>Ascomycota</taxon>
        <taxon>Pezizomycotina</taxon>
        <taxon>Pezizomycetes</taxon>
        <taxon>Pezizales</taxon>
        <taxon>Tuberaceae</taxon>
        <taxon>Tuber</taxon>
    </lineage>
</organism>
<sequence length="132" mass="15251">MFDHSYFFRYELSTSPLCFSSGEYDLVNIYCHGLLSSSNSEQGSHKLTTNETSIRRTRNPACSIHILRTESYNRNQNDLNTSYQSLKCLPWLFVLSPNRKNRNLLRSLRYVYLSPQLPLIVSAPFALPALKL</sequence>
<name>A0A292Q2K4_9PEZI</name>
<accession>A0A292Q2K4</accession>
<gene>
    <name evidence="1" type="ORF">GSTUAT00002540001</name>
</gene>
<evidence type="ECO:0000313" key="1">
    <source>
        <dbReference type="EMBL" id="CUS13301.1"/>
    </source>
</evidence>